<reference evidence="4" key="1">
    <citation type="submission" date="2017-02" db="UniProtKB">
        <authorList>
            <consortium name="WormBaseParasite"/>
        </authorList>
    </citation>
    <scope>IDENTIFICATION</scope>
</reference>
<accession>A0A0M3K7E2</accession>
<feature type="compositionally biased region" description="Low complexity" evidence="1">
    <location>
        <begin position="401"/>
        <end position="418"/>
    </location>
</feature>
<evidence type="ECO:0000313" key="4">
    <source>
        <dbReference type="WBParaSite" id="ASIM_0001688301-mRNA-1"/>
    </source>
</evidence>
<feature type="compositionally biased region" description="Low complexity" evidence="1">
    <location>
        <begin position="368"/>
        <end position="383"/>
    </location>
</feature>
<dbReference type="AlphaFoldDB" id="A0A0M3K7E2"/>
<name>A0A0M3K7E2_ANISI</name>
<dbReference type="OrthoDB" id="6288737at2759"/>
<feature type="compositionally biased region" description="Basic residues" evidence="1">
    <location>
        <begin position="384"/>
        <end position="400"/>
    </location>
</feature>
<reference evidence="2 3" key="2">
    <citation type="submission" date="2018-11" db="EMBL/GenBank/DDBJ databases">
        <authorList>
            <consortium name="Pathogen Informatics"/>
        </authorList>
    </citation>
    <scope>NUCLEOTIDE SEQUENCE [LARGE SCALE GENOMIC DNA]</scope>
</reference>
<gene>
    <name evidence="2" type="ORF">ASIM_LOCUS16290</name>
</gene>
<sequence length="434" mass="49529">MRVIASASDEEDVVLRLKYNLLSGCMPKIIIPNERRKFAFSNDSELVKEHFTEDKCDQSPLESDELAEHLALKYGVNIISGVSSILSIVCREWLCDSANYVIPICVKHVFDKNTGRTRRLCVVGKRCVVDTINYPSLWSRFLRYSVRIALHQTQKTSALKTGGRQRAVMSKIGKTERTSSDVQKEGDGADESVTIQDNSSTREGENDSSAEAGLSGRNEADTNNAASENNGELHHSELHFLQKERYELRTLVLREERRRTLYSKRIQFLKSVLNELENLQAGNYVLRMNKENAIEILPQQQEDTTLDTMKKIEIDVKKQDEIKVSRAVGFPFEGIDEHVALVYHLMQKRIPAAFLPERQNKWRGAEVPKTSQNQQSTSNSNTPKNKKRSRKRGERKRKRNNNNNNSNTNNNSNSDNNKQQPAAKRKRIDLDAPQ</sequence>
<evidence type="ECO:0000313" key="2">
    <source>
        <dbReference type="EMBL" id="VDK57362.1"/>
    </source>
</evidence>
<dbReference type="WBParaSite" id="ASIM_0001688301-mRNA-1">
    <property type="protein sequence ID" value="ASIM_0001688301-mRNA-1"/>
    <property type="gene ID" value="ASIM_0001688301"/>
</dbReference>
<organism evidence="4">
    <name type="scientific">Anisakis simplex</name>
    <name type="common">Herring worm</name>
    <dbReference type="NCBI Taxonomy" id="6269"/>
    <lineage>
        <taxon>Eukaryota</taxon>
        <taxon>Metazoa</taxon>
        <taxon>Ecdysozoa</taxon>
        <taxon>Nematoda</taxon>
        <taxon>Chromadorea</taxon>
        <taxon>Rhabditida</taxon>
        <taxon>Spirurina</taxon>
        <taxon>Ascaridomorpha</taxon>
        <taxon>Ascaridoidea</taxon>
        <taxon>Anisakidae</taxon>
        <taxon>Anisakis</taxon>
        <taxon>Anisakis simplex complex</taxon>
    </lineage>
</organism>
<keyword evidence="3" id="KW-1185">Reference proteome</keyword>
<feature type="compositionally biased region" description="Polar residues" evidence="1">
    <location>
        <begin position="221"/>
        <end position="230"/>
    </location>
</feature>
<protein>
    <submittedName>
        <fullName evidence="4">BZIP domain-containing protein</fullName>
    </submittedName>
</protein>
<feature type="region of interest" description="Disordered" evidence="1">
    <location>
        <begin position="159"/>
        <end position="233"/>
    </location>
</feature>
<feature type="compositionally biased region" description="Basic and acidic residues" evidence="1">
    <location>
        <begin position="173"/>
        <end position="187"/>
    </location>
</feature>
<evidence type="ECO:0000256" key="1">
    <source>
        <dbReference type="SAM" id="MobiDB-lite"/>
    </source>
</evidence>
<dbReference type="Proteomes" id="UP000267096">
    <property type="component" value="Unassembled WGS sequence"/>
</dbReference>
<evidence type="ECO:0000313" key="3">
    <source>
        <dbReference type="Proteomes" id="UP000267096"/>
    </source>
</evidence>
<feature type="region of interest" description="Disordered" evidence="1">
    <location>
        <begin position="365"/>
        <end position="434"/>
    </location>
</feature>
<proteinExistence type="predicted"/>
<dbReference type="EMBL" id="UYRR01032962">
    <property type="protein sequence ID" value="VDK57362.1"/>
    <property type="molecule type" value="Genomic_DNA"/>
</dbReference>